<dbReference type="PANTHER" id="PTHR43692:SF1">
    <property type="entry name" value="UDP-N-ACETYLMURAMOYLALANINE--D-GLUTAMATE LIGASE"/>
    <property type="match status" value="1"/>
</dbReference>
<feature type="domain" description="Mur ligase central" evidence="10">
    <location>
        <begin position="91"/>
        <end position="216"/>
    </location>
</feature>
<dbReference type="Pfam" id="PF08245">
    <property type="entry name" value="Mur_ligase_M"/>
    <property type="match status" value="1"/>
</dbReference>
<evidence type="ECO:0000256" key="5">
    <source>
        <dbReference type="ARBA" id="ARBA00022741"/>
    </source>
</evidence>
<evidence type="ECO:0000259" key="9">
    <source>
        <dbReference type="Pfam" id="PF02875"/>
    </source>
</evidence>
<evidence type="ECO:0000313" key="11">
    <source>
        <dbReference type="EMBL" id="OGK37608.1"/>
    </source>
</evidence>
<accession>A0A1F7I2K8</accession>
<dbReference type="Gene3D" id="3.40.1190.10">
    <property type="entry name" value="Mur-like, catalytic domain"/>
    <property type="match status" value="1"/>
</dbReference>
<keyword evidence="7 8" id="KW-0573">Peptidoglycan synthesis</keyword>
<comment type="similarity">
    <text evidence="7">Belongs to the MurCDEF family.</text>
</comment>
<sequence length="410" mass="45336">MKLQELKGKKILIAGFGREGRATERYLKARIPGINLTITDKKEGAGYLDKQHDYDLVIKTPGIRPELVKAPYTTASNIFFANIGQNFTIGITGSKGKSTTASLIAHILNTAGKKAHLVGNIGIPMLEALLKPHSASDIYVIELSSYQLADIKYSPHIAVAVSLFPEHQDYHGGTENYYAAKKNIIKYQTSKDYYLYNSRFPMLQKWASEVKSQAVPFLKNLPFPVSDIPLLGEHNLENVCGAVTAVNLLKVESSALHRAIKTFKPLPHRLEYIGQFAGIHFYDDAISTAPQSTIAALKALKKVDTLLLGGEDRGYDFNSLAVVIKEAGVKNIVLFPDSGKMIGQSLKNNHIEVAQILETDQMSQAVSFAFQQTLTDGICLLSAASPSYSLWKDFQEKGNQFQHFVKAYQR</sequence>
<dbReference type="NCBIfam" id="TIGR01087">
    <property type="entry name" value="murD"/>
    <property type="match status" value="1"/>
</dbReference>
<comment type="pathway">
    <text evidence="2 7 8">Cell wall biogenesis; peptidoglycan biosynthesis.</text>
</comment>
<dbReference type="Proteomes" id="UP000176803">
    <property type="component" value="Unassembled WGS sequence"/>
</dbReference>
<dbReference type="PANTHER" id="PTHR43692">
    <property type="entry name" value="UDP-N-ACETYLMURAMOYLALANINE--D-GLUTAMATE LIGASE"/>
    <property type="match status" value="1"/>
</dbReference>
<dbReference type="InterPro" id="IPR004101">
    <property type="entry name" value="Mur_ligase_C"/>
</dbReference>
<dbReference type="InterPro" id="IPR036615">
    <property type="entry name" value="Mur_ligase_C_dom_sf"/>
</dbReference>
<dbReference type="GO" id="GO:0008360">
    <property type="term" value="P:regulation of cell shape"/>
    <property type="evidence" value="ECO:0007669"/>
    <property type="project" value="UniProtKB-KW"/>
</dbReference>
<dbReference type="InterPro" id="IPR036565">
    <property type="entry name" value="Mur-like_cat_sf"/>
</dbReference>
<dbReference type="UniPathway" id="UPA00219"/>
<evidence type="ECO:0000256" key="4">
    <source>
        <dbReference type="ARBA" id="ARBA00022598"/>
    </source>
</evidence>
<evidence type="ECO:0000256" key="6">
    <source>
        <dbReference type="ARBA" id="ARBA00022840"/>
    </source>
</evidence>
<evidence type="ECO:0000256" key="3">
    <source>
        <dbReference type="ARBA" id="ARBA00022490"/>
    </source>
</evidence>
<proteinExistence type="inferred from homology"/>
<dbReference type="AlphaFoldDB" id="A0A1F7I2K8"/>
<dbReference type="HAMAP" id="MF_00639">
    <property type="entry name" value="MurD"/>
    <property type="match status" value="1"/>
</dbReference>
<dbReference type="SUPFAM" id="SSF53244">
    <property type="entry name" value="MurD-like peptide ligases, peptide-binding domain"/>
    <property type="match status" value="1"/>
</dbReference>
<evidence type="ECO:0000313" key="12">
    <source>
        <dbReference type="Proteomes" id="UP000176803"/>
    </source>
</evidence>
<dbReference type="GO" id="GO:0005524">
    <property type="term" value="F:ATP binding"/>
    <property type="evidence" value="ECO:0007669"/>
    <property type="project" value="UniProtKB-UniRule"/>
</dbReference>
<dbReference type="InterPro" id="IPR005762">
    <property type="entry name" value="MurD"/>
</dbReference>
<feature type="domain" description="Mur ligase C-terminal" evidence="9">
    <location>
        <begin position="268"/>
        <end position="382"/>
    </location>
</feature>
<dbReference type="GO" id="GO:0051301">
    <property type="term" value="P:cell division"/>
    <property type="evidence" value="ECO:0007669"/>
    <property type="project" value="UniProtKB-KW"/>
</dbReference>
<protein>
    <recommendedName>
        <fullName evidence="7 8">UDP-N-acetylmuramoylalanine--D-glutamate ligase</fullName>
        <ecNumber evidence="7 8">6.3.2.9</ecNumber>
    </recommendedName>
    <alternativeName>
        <fullName evidence="7">D-glutamic acid-adding enzyme</fullName>
    </alternativeName>
    <alternativeName>
        <fullName evidence="7">UDP-N-acetylmuramoyl-L-alanyl-D-glutamate synthetase</fullName>
    </alternativeName>
</protein>
<comment type="catalytic activity">
    <reaction evidence="7 8">
        <text>UDP-N-acetyl-alpha-D-muramoyl-L-alanine + D-glutamate + ATP = UDP-N-acetyl-alpha-D-muramoyl-L-alanyl-D-glutamate + ADP + phosphate + H(+)</text>
        <dbReference type="Rhea" id="RHEA:16429"/>
        <dbReference type="ChEBI" id="CHEBI:15378"/>
        <dbReference type="ChEBI" id="CHEBI:29986"/>
        <dbReference type="ChEBI" id="CHEBI:30616"/>
        <dbReference type="ChEBI" id="CHEBI:43474"/>
        <dbReference type="ChEBI" id="CHEBI:83898"/>
        <dbReference type="ChEBI" id="CHEBI:83900"/>
        <dbReference type="ChEBI" id="CHEBI:456216"/>
        <dbReference type="EC" id="6.3.2.9"/>
    </reaction>
</comment>
<evidence type="ECO:0000256" key="1">
    <source>
        <dbReference type="ARBA" id="ARBA00004496"/>
    </source>
</evidence>
<dbReference type="Gene3D" id="3.90.190.20">
    <property type="entry name" value="Mur ligase, C-terminal domain"/>
    <property type="match status" value="1"/>
</dbReference>
<evidence type="ECO:0000256" key="7">
    <source>
        <dbReference type="HAMAP-Rule" id="MF_00639"/>
    </source>
</evidence>
<reference evidence="11 12" key="1">
    <citation type="journal article" date="2016" name="Nat. Commun.">
        <title>Thousands of microbial genomes shed light on interconnected biogeochemical processes in an aquifer system.</title>
        <authorList>
            <person name="Anantharaman K."/>
            <person name="Brown C.T."/>
            <person name="Hug L.A."/>
            <person name="Sharon I."/>
            <person name="Castelle C.J."/>
            <person name="Probst A.J."/>
            <person name="Thomas B.C."/>
            <person name="Singh A."/>
            <person name="Wilkins M.J."/>
            <person name="Karaoz U."/>
            <person name="Brodie E.L."/>
            <person name="Williams K.H."/>
            <person name="Hubbard S.S."/>
            <person name="Banfield J.F."/>
        </authorList>
    </citation>
    <scope>NUCLEOTIDE SEQUENCE [LARGE SCALE GENOMIC DNA]</scope>
</reference>
<feature type="binding site" evidence="7">
    <location>
        <begin position="93"/>
        <end position="99"/>
    </location>
    <ligand>
        <name>ATP</name>
        <dbReference type="ChEBI" id="CHEBI:30616"/>
    </ligand>
</feature>
<dbReference type="EC" id="6.3.2.9" evidence="7 8"/>
<keyword evidence="5 7" id="KW-0547">Nucleotide-binding</keyword>
<name>A0A1F7I2K8_9BACT</name>
<dbReference type="SUPFAM" id="SSF53623">
    <property type="entry name" value="MurD-like peptide ligases, catalytic domain"/>
    <property type="match status" value="1"/>
</dbReference>
<dbReference type="EMBL" id="MGAC01000036">
    <property type="protein sequence ID" value="OGK37608.1"/>
    <property type="molecule type" value="Genomic_DNA"/>
</dbReference>
<dbReference type="GO" id="GO:0008764">
    <property type="term" value="F:UDP-N-acetylmuramoylalanine-D-glutamate ligase activity"/>
    <property type="evidence" value="ECO:0007669"/>
    <property type="project" value="UniProtKB-UniRule"/>
</dbReference>
<evidence type="ECO:0000259" key="10">
    <source>
        <dbReference type="Pfam" id="PF08245"/>
    </source>
</evidence>
<keyword evidence="3 7" id="KW-0963">Cytoplasm</keyword>
<keyword evidence="6 7" id="KW-0067">ATP-binding</keyword>
<dbReference type="Pfam" id="PF02875">
    <property type="entry name" value="Mur_ligase_C"/>
    <property type="match status" value="1"/>
</dbReference>
<dbReference type="GO" id="GO:0071555">
    <property type="term" value="P:cell wall organization"/>
    <property type="evidence" value="ECO:0007669"/>
    <property type="project" value="UniProtKB-KW"/>
</dbReference>
<dbReference type="GO" id="GO:0005737">
    <property type="term" value="C:cytoplasm"/>
    <property type="evidence" value="ECO:0007669"/>
    <property type="project" value="UniProtKB-SubCell"/>
</dbReference>
<organism evidence="11 12">
    <name type="scientific">Candidatus Roizmanbacteria bacterium RIFCSPHIGHO2_12_FULL_41_11</name>
    <dbReference type="NCBI Taxonomy" id="1802052"/>
    <lineage>
        <taxon>Bacteria</taxon>
        <taxon>Candidatus Roizmaniibacteriota</taxon>
    </lineage>
</organism>
<keyword evidence="7 8" id="KW-0133">Cell shape</keyword>
<dbReference type="GO" id="GO:0009252">
    <property type="term" value="P:peptidoglycan biosynthetic process"/>
    <property type="evidence" value="ECO:0007669"/>
    <property type="project" value="UniProtKB-UniRule"/>
</dbReference>
<gene>
    <name evidence="7" type="primary">murD</name>
    <name evidence="11" type="ORF">A3F03_00095</name>
</gene>
<evidence type="ECO:0000256" key="2">
    <source>
        <dbReference type="ARBA" id="ARBA00004752"/>
    </source>
</evidence>
<keyword evidence="7 8" id="KW-0131">Cell cycle</keyword>
<comment type="caution">
    <text evidence="11">The sequence shown here is derived from an EMBL/GenBank/DDBJ whole genome shotgun (WGS) entry which is preliminary data.</text>
</comment>
<keyword evidence="7 8" id="KW-0132">Cell division</keyword>
<comment type="subcellular location">
    <subcellularLocation>
        <location evidence="1 7 8">Cytoplasm</location>
    </subcellularLocation>
</comment>
<keyword evidence="4 7" id="KW-0436">Ligase</keyword>
<dbReference type="InterPro" id="IPR013221">
    <property type="entry name" value="Mur_ligase_cen"/>
</dbReference>
<evidence type="ECO:0000256" key="8">
    <source>
        <dbReference type="RuleBase" id="RU003664"/>
    </source>
</evidence>
<comment type="function">
    <text evidence="7 8">Cell wall formation. Catalyzes the addition of glutamate to the nucleotide precursor UDP-N-acetylmuramoyl-L-alanine (UMA).</text>
</comment>
<keyword evidence="7 8" id="KW-0961">Cell wall biogenesis/degradation</keyword>